<feature type="transmembrane region" description="Helical" evidence="1">
    <location>
        <begin position="92"/>
        <end position="109"/>
    </location>
</feature>
<gene>
    <name evidence="2" type="ORF">DXT99_14540</name>
</gene>
<evidence type="ECO:0000313" key="2">
    <source>
        <dbReference type="EMBL" id="RDV14342.1"/>
    </source>
</evidence>
<feature type="transmembrane region" description="Helical" evidence="1">
    <location>
        <begin position="165"/>
        <end position="185"/>
    </location>
</feature>
<name>A0A3D8LBL2_9BACT</name>
<evidence type="ECO:0000313" key="3">
    <source>
        <dbReference type="Proteomes" id="UP000256708"/>
    </source>
</evidence>
<dbReference type="Proteomes" id="UP000256708">
    <property type="component" value="Unassembled WGS sequence"/>
</dbReference>
<proteinExistence type="predicted"/>
<keyword evidence="3" id="KW-1185">Reference proteome</keyword>
<keyword evidence="1" id="KW-1133">Transmembrane helix</keyword>
<organism evidence="2 3">
    <name type="scientific">Pontibacter diazotrophicus</name>
    <dbReference type="NCBI Taxonomy" id="1400979"/>
    <lineage>
        <taxon>Bacteria</taxon>
        <taxon>Pseudomonadati</taxon>
        <taxon>Bacteroidota</taxon>
        <taxon>Cytophagia</taxon>
        <taxon>Cytophagales</taxon>
        <taxon>Hymenobacteraceae</taxon>
        <taxon>Pontibacter</taxon>
    </lineage>
</organism>
<feature type="transmembrane region" description="Helical" evidence="1">
    <location>
        <begin position="68"/>
        <end position="86"/>
    </location>
</feature>
<keyword evidence="1" id="KW-0472">Membrane</keyword>
<accession>A0A3D8LBL2</accession>
<keyword evidence="1" id="KW-0812">Transmembrane</keyword>
<dbReference type="EMBL" id="QRGR01000015">
    <property type="protein sequence ID" value="RDV14342.1"/>
    <property type="molecule type" value="Genomic_DNA"/>
</dbReference>
<feature type="transmembrane region" description="Helical" evidence="1">
    <location>
        <begin position="121"/>
        <end position="145"/>
    </location>
</feature>
<dbReference type="AlphaFoldDB" id="A0A3D8LBL2"/>
<reference evidence="3" key="1">
    <citation type="submission" date="2018-08" db="EMBL/GenBank/DDBJ databases">
        <authorList>
            <person name="Liu Z.-W."/>
            <person name="Du Z.-J."/>
        </authorList>
    </citation>
    <scope>NUCLEOTIDE SEQUENCE [LARGE SCALE GENOMIC DNA]</scope>
    <source>
        <strain evidence="3">H4X</strain>
    </source>
</reference>
<comment type="caution">
    <text evidence="2">The sequence shown here is derived from an EMBL/GenBank/DDBJ whole genome shotgun (WGS) entry which is preliminary data.</text>
</comment>
<protein>
    <submittedName>
        <fullName evidence="2">Uncharacterized protein</fullName>
    </submittedName>
</protein>
<evidence type="ECO:0000256" key="1">
    <source>
        <dbReference type="SAM" id="Phobius"/>
    </source>
</evidence>
<sequence>MPLLLLATIGLCICLPVYDYKKLRMDTPLHSVATAESETGALNALTLDQHKLELYMQRLSMEQNLLKGILSGLLAAVAGALVWAAITVVTGYQIGYMAVAISFAVGYVMRTMGRGIDKVFGVVGALLALLGCVLGNFLGICGFLAEENTLGYLEVLQTLEYSYMPELMVEAFSPMDVVFYGIALYQGYKISFRHVTQEELLANASTAPVTFQL</sequence>